<keyword evidence="2 7" id="KW-0479">Metal-binding</keyword>
<accession>A0ABY8UTZ1</accession>
<evidence type="ECO:0000256" key="2">
    <source>
        <dbReference type="ARBA" id="ARBA00022723"/>
    </source>
</evidence>
<proteinExistence type="inferred from homology"/>
<evidence type="ECO:0000256" key="5">
    <source>
        <dbReference type="ARBA" id="ARBA00022842"/>
    </source>
</evidence>
<dbReference type="InterPro" id="IPR002637">
    <property type="entry name" value="RdgB/HAM1"/>
</dbReference>
<comment type="function">
    <text evidence="7">Pyrophosphatase that catalyzes the hydrolysis of nucleoside triphosphates to their monophosphate derivatives, with a high preference for the non-canonical purine nucleotides XTP (xanthosine triphosphate), dITP (deoxyinosine triphosphate) and ITP. Seems to function as a house-cleaning enzyme that removes non-canonical purine nucleotides from the nucleotide pool, thus preventing their incorporation into DNA/RNA and avoiding chromosomal lesions.</text>
</comment>
<sequence length="197" mass="22065">MKRLVVATHNQGKVREFRQLFSKYDIETLSLEDLNQDVPEVEETGVTFWENAQLKAETISSLLNMPVIADDSGLEVDALEGKPGVYSARYAGEPKNDKNNLEKVLSELNGEQNRKARFVCVLALSLPGEEVIFERGTCEGRLAEQAQGETGFGYDPIFIPDGYNRTMAEIGADEKNKISHRSEALEKIETTIRELLK</sequence>
<evidence type="ECO:0000256" key="3">
    <source>
        <dbReference type="ARBA" id="ARBA00022741"/>
    </source>
</evidence>
<comment type="similarity">
    <text evidence="1 7 8">Belongs to the HAM1 NTPase family.</text>
</comment>
<dbReference type="PANTHER" id="PTHR11067">
    <property type="entry name" value="INOSINE TRIPHOSPHATE PYROPHOSPHATASE/HAM1 PROTEIN"/>
    <property type="match status" value="1"/>
</dbReference>
<protein>
    <recommendedName>
        <fullName evidence="7">dITP/XTP pyrophosphatase</fullName>
        <ecNumber evidence="7">3.6.1.66</ecNumber>
    </recommendedName>
    <alternativeName>
        <fullName evidence="7">Non-canonical purine NTP pyrophosphatase</fullName>
    </alternativeName>
    <alternativeName>
        <fullName evidence="7">Non-standard purine NTP pyrophosphatase</fullName>
    </alternativeName>
    <alternativeName>
        <fullName evidence="7">Nucleoside-triphosphate diphosphatase</fullName>
    </alternativeName>
    <alternativeName>
        <fullName evidence="7">Nucleoside-triphosphate pyrophosphatase</fullName>
        <shortName evidence="7">NTPase</shortName>
    </alternativeName>
</protein>
<feature type="binding site" evidence="7">
    <location>
        <position position="72"/>
    </location>
    <ligand>
        <name>substrate</name>
    </ligand>
</feature>
<comment type="catalytic activity">
    <reaction evidence="7">
        <text>ITP + H2O = IMP + diphosphate + H(+)</text>
        <dbReference type="Rhea" id="RHEA:29399"/>
        <dbReference type="ChEBI" id="CHEBI:15377"/>
        <dbReference type="ChEBI" id="CHEBI:15378"/>
        <dbReference type="ChEBI" id="CHEBI:33019"/>
        <dbReference type="ChEBI" id="CHEBI:58053"/>
        <dbReference type="ChEBI" id="CHEBI:61402"/>
        <dbReference type="EC" id="3.6.1.66"/>
    </reaction>
</comment>
<keyword evidence="5 7" id="KW-0460">Magnesium</keyword>
<dbReference type="InterPro" id="IPR020922">
    <property type="entry name" value="dITP/XTP_pyrophosphatase"/>
</dbReference>
<dbReference type="SUPFAM" id="SSF52972">
    <property type="entry name" value="ITPase-like"/>
    <property type="match status" value="1"/>
</dbReference>
<evidence type="ECO:0000313" key="10">
    <source>
        <dbReference type="Proteomes" id="UP001236652"/>
    </source>
</evidence>
<dbReference type="PANTHER" id="PTHR11067:SF9">
    <property type="entry name" value="INOSINE TRIPHOSPHATE PYROPHOSPHATASE"/>
    <property type="match status" value="1"/>
</dbReference>
<keyword evidence="6 7" id="KW-0546">Nucleotide metabolism</keyword>
<reference evidence="9 10" key="1">
    <citation type="submission" date="2023-05" db="EMBL/GenBank/DDBJ databases">
        <title>Comparative genomics reveals the evidence of polycyclic aromatic hydrocarbons degradation in moderately halophilic genus Pontibacillus.</title>
        <authorList>
            <person name="Yang H."/>
            <person name="Qian Z."/>
        </authorList>
    </citation>
    <scope>NUCLEOTIDE SEQUENCE [LARGE SCALE GENOMIC DNA]</scope>
    <source>
        <strain evidence="10">HN14</strain>
    </source>
</reference>
<feature type="binding site" evidence="7">
    <location>
        <position position="42"/>
    </location>
    <ligand>
        <name>Mg(2+)</name>
        <dbReference type="ChEBI" id="CHEBI:18420"/>
    </ligand>
</feature>
<organism evidence="9 10">
    <name type="scientific">Pontibacillus chungwhensis</name>
    <dbReference type="NCBI Taxonomy" id="265426"/>
    <lineage>
        <taxon>Bacteria</taxon>
        <taxon>Bacillati</taxon>
        <taxon>Bacillota</taxon>
        <taxon>Bacilli</taxon>
        <taxon>Bacillales</taxon>
        <taxon>Bacillaceae</taxon>
        <taxon>Pontibacillus</taxon>
    </lineage>
</organism>
<comment type="subunit">
    <text evidence="7">Homodimer.</text>
</comment>
<dbReference type="RefSeq" id="WP_231417375.1">
    <property type="nucleotide sequence ID" value="NZ_CP126446.1"/>
</dbReference>
<comment type="cofactor">
    <cofactor evidence="7">
        <name>Mg(2+)</name>
        <dbReference type="ChEBI" id="CHEBI:18420"/>
    </cofactor>
    <text evidence="7">Binds 1 Mg(2+) ion per subunit.</text>
</comment>
<keyword evidence="10" id="KW-1185">Reference proteome</keyword>
<comment type="catalytic activity">
    <reaction evidence="7">
        <text>XTP + H2O = XMP + diphosphate + H(+)</text>
        <dbReference type="Rhea" id="RHEA:28610"/>
        <dbReference type="ChEBI" id="CHEBI:15377"/>
        <dbReference type="ChEBI" id="CHEBI:15378"/>
        <dbReference type="ChEBI" id="CHEBI:33019"/>
        <dbReference type="ChEBI" id="CHEBI:57464"/>
        <dbReference type="ChEBI" id="CHEBI:61314"/>
        <dbReference type="EC" id="3.6.1.66"/>
    </reaction>
</comment>
<evidence type="ECO:0000313" key="9">
    <source>
        <dbReference type="EMBL" id="WIF97127.1"/>
    </source>
</evidence>
<dbReference type="CDD" id="cd00515">
    <property type="entry name" value="HAM1"/>
    <property type="match status" value="1"/>
</dbReference>
<dbReference type="EMBL" id="CP126446">
    <property type="protein sequence ID" value="WIF97127.1"/>
    <property type="molecule type" value="Genomic_DNA"/>
</dbReference>
<evidence type="ECO:0000256" key="7">
    <source>
        <dbReference type="HAMAP-Rule" id="MF_01405"/>
    </source>
</evidence>
<feature type="binding site" evidence="7">
    <location>
        <begin position="8"/>
        <end position="13"/>
    </location>
    <ligand>
        <name>substrate</name>
    </ligand>
</feature>
<keyword evidence="4 7" id="KW-0378">Hydrolase</keyword>
<dbReference type="InterPro" id="IPR029001">
    <property type="entry name" value="ITPase-like_fam"/>
</dbReference>
<dbReference type="NCBIfam" id="NF011397">
    <property type="entry name" value="PRK14822.1"/>
    <property type="match status" value="1"/>
</dbReference>
<evidence type="ECO:0000256" key="1">
    <source>
        <dbReference type="ARBA" id="ARBA00008023"/>
    </source>
</evidence>
<keyword evidence="3 7" id="KW-0547">Nucleotide-binding</keyword>
<gene>
    <name evidence="9" type="ORF">QNI29_15465</name>
</gene>
<comment type="catalytic activity">
    <reaction evidence="7">
        <text>dITP + H2O = dIMP + diphosphate + H(+)</text>
        <dbReference type="Rhea" id="RHEA:28342"/>
        <dbReference type="ChEBI" id="CHEBI:15377"/>
        <dbReference type="ChEBI" id="CHEBI:15378"/>
        <dbReference type="ChEBI" id="CHEBI:33019"/>
        <dbReference type="ChEBI" id="CHEBI:61194"/>
        <dbReference type="ChEBI" id="CHEBI:61382"/>
        <dbReference type="EC" id="3.6.1.66"/>
    </reaction>
</comment>
<dbReference type="EC" id="3.6.1.66" evidence="7"/>
<dbReference type="HAMAP" id="MF_01405">
    <property type="entry name" value="Non_canon_purine_NTPase"/>
    <property type="match status" value="1"/>
</dbReference>
<evidence type="ECO:0000256" key="6">
    <source>
        <dbReference type="ARBA" id="ARBA00023080"/>
    </source>
</evidence>
<evidence type="ECO:0000256" key="4">
    <source>
        <dbReference type="ARBA" id="ARBA00022801"/>
    </source>
</evidence>
<dbReference type="Pfam" id="PF01725">
    <property type="entry name" value="Ham1p_like"/>
    <property type="match status" value="1"/>
</dbReference>
<dbReference type="GO" id="GO:0036220">
    <property type="term" value="F:ITP diphosphatase activity"/>
    <property type="evidence" value="ECO:0007669"/>
    <property type="project" value="UniProtKB-EC"/>
</dbReference>
<dbReference type="Proteomes" id="UP001236652">
    <property type="component" value="Chromosome"/>
</dbReference>
<feature type="binding site" evidence="7">
    <location>
        <begin position="180"/>
        <end position="181"/>
    </location>
    <ligand>
        <name>substrate</name>
    </ligand>
</feature>
<evidence type="ECO:0000256" key="8">
    <source>
        <dbReference type="RuleBase" id="RU003781"/>
    </source>
</evidence>
<name>A0ABY8UTZ1_9BACI</name>
<dbReference type="NCBIfam" id="TIGR00042">
    <property type="entry name" value="RdgB/HAM1 family non-canonical purine NTP pyrophosphatase"/>
    <property type="match status" value="1"/>
</dbReference>
<feature type="binding site" evidence="7">
    <location>
        <position position="175"/>
    </location>
    <ligand>
        <name>substrate</name>
    </ligand>
</feature>
<feature type="active site" description="Proton acceptor" evidence="7">
    <location>
        <position position="71"/>
    </location>
</feature>
<feature type="binding site" evidence="7">
    <location>
        <begin position="152"/>
        <end position="155"/>
    </location>
    <ligand>
        <name>substrate</name>
    </ligand>
</feature>
<dbReference type="Gene3D" id="3.90.950.10">
    <property type="match status" value="1"/>
</dbReference>
<feature type="binding site" evidence="7">
    <location>
        <position position="71"/>
    </location>
    <ligand>
        <name>Mg(2+)</name>
        <dbReference type="ChEBI" id="CHEBI:18420"/>
    </ligand>
</feature>